<dbReference type="AlphaFoldDB" id="A0A382M8S2"/>
<dbReference type="EMBL" id="UINC01092012">
    <property type="protein sequence ID" value="SVC45246.1"/>
    <property type="molecule type" value="Genomic_DNA"/>
</dbReference>
<organism evidence="2">
    <name type="scientific">marine metagenome</name>
    <dbReference type="NCBI Taxonomy" id="408172"/>
    <lineage>
        <taxon>unclassified sequences</taxon>
        <taxon>metagenomes</taxon>
        <taxon>ecological metagenomes</taxon>
    </lineage>
</organism>
<sequence length="113" mass="12206">MMVIVTDTAAEKALLLLEQSAEDNLDEDKEHGLRMKVVGGGCSGFQYELGFDEQKSNDKIAEHNGLKVLIDPRSLLYLAGSTLDFNDGLMESGFKITNPNANSTCGCGESFSV</sequence>
<dbReference type="GO" id="GO:0016226">
    <property type="term" value="P:iron-sulfur cluster assembly"/>
    <property type="evidence" value="ECO:0007669"/>
    <property type="project" value="InterPro"/>
</dbReference>
<dbReference type="PANTHER" id="PTHR43011:SF1">
    <property type="entry name" value="IRON-SULFUR CLUSTER ASSEMBLY 2 HOMOLOG, MITOCHONDRIAL"/>
    <property type="match status" value="1"/>
</dbReference>
<dbReference type="PROSITE" id="PS01152">
    <property type="entry name" value="HESB"/>
    <property type="match status" value="1"/>
</dbReference>
<dbReference type="InterPro" id="IPR035903">
    <property type="entry name" value="HesB-like_dom_sf"/>
</dbReference>
<name>A0A382M8S2_9ZZZZ</name>
<dbReference type="GO" id="GO:0005506">
    <property type="term" value="F:iron ion binding"/>
    <property type="evidence" value="ECO:0007669"/>
    <property type="project" value="TreeGrafter"/>
</dbReference>
<dbReference type="InterPro" id="IPR016092">
    <property type="entry name" value="ATAP"/>
</dbReference>
<dbReference type="Pfam" id="PF01521">
    <property type="entry name" value="Fe-S_biosyn"/>
    <property type="match status" value="1"/>
</dbReference>
<feature type="domain" description="Core" evidence="1">
    <location>
        <begin position="3"/>
        <end position="109"/>
    </location>
</feature>
<protein>
    <recommendedName>
        <fullName evidence="1">Core domain-containing protein</fullName>
    </recommendedName>
</protein>
<proteinExistence type="predicted"/>
<dbReference type="SUPFAM" id="SSF89360">
    <property type="entry name" value="HesB-like domain"/>
    <property type="match status" value="1"/>
</dbReference>
<dbReference type="PANTHER" id="PTHR43011">
    <property type="entry name" value="IRON-SULFUR CLUSTER ASSEMBLY 2 HOMOLOG, MITOCHONDRIAL"/>
    <property type="match status" value="1"/>
</dbReference>
<evidence type="ECO:0000313" key="2">
    <source>
        <dbReference type="EMBL" id="SVC45246.1"/>
    </source>
</evidence>
<dbReference type="GO" id="GO:0051539">
    <property type="term" value="F:4 iron, 4 sulfur cluster binding"/>
    <property type="evidence" value="ECO:0007669"/>
    <property type="project" value="TreeGrafter"/>
</dbReference>
<dbReference type="InterPro" id="IPR017870">
    <property type="entry name" value="FeS_cluster_insertion_CS"/>
</dbReference>
<reference evidence="2" key="1">
    <citation type="submission" date="2018-05" db="EMBL/GenBank/DDBJ databases">
        <authorList>
            <person name="Lanie J.A."/>
            <person name="Ng W.-L."/>
            <person name="Kazmierczak K.M."/>
            <person name="Andrzejewski T.M."/>
            <person name="Davidsen T.M."/>
            <person name="Wayne K.J."/>
            <person name="Tettelin H."/>
            <person name="Glass J.I."/>
            <person name="Rusch D."/>
            <person name="Podicherti R."/>
            <person name="Tsui H.-C.T."/>
            <person name="Winkler M.E."/>
        </authorList>
    </citation>
    <scope>NUCLEOTIDE SEQUENCE</scope>
</reference>
<accession>A0A382M8S2</accession>
<dbReference type="GO" id="GO:0051537">
    <property type="term" value="F:2 iron, 2 sulfur cluster binding"/>
    <property type="evidence" value="ECO:0007669"/>
    <property type="project" value="TreeGrafter"/>
</dbReference>
<dbReference type="InterPro" id="IPR000361">
    <property type="entry name" value="ATAP_core_dom"/>
</dbReference>
<dbReference type="NCBIfam" id="TIGR00049">
    <property type="entry name" value="iron-sulfur cluster assembly accessory protein"/>
    <property type="match status" value="1"/>
</dbReference>
<evidence type="ECO:0000259" key="1">
    <source>
        <dbReference type="Pfam" id="PF01521"/>
    </source>
</evidence>
<gene>
    <name evidence="2" type="ORF">METZ01_LOCUS298100</name>
</gene>
<dbReference type="Gene3D" id="2.60.300.12">
    <property type="entry name" value="HesB-like domain"/>
    <property type="match status" value="1"/>
</dbReference>